<dbReference type="AlphaFoldDB" id="A0A813JDN5"/>
<evidence type="ECO:0000313" key="1">
    <source>
        <dbReference type="EMBL" id="CAE8674261.1"/>
    </source>
</evidence>
<sequence length="68" mass="6728">ARPSRPRDPALHSSCLAGVSRSGAATGLPSLGEAVAASAAWCAAPTARRRGRVGVSRITGIIFGAGSL</sequence>
<organism evidence="1 2">
    <name type="scientific">Polarella glacialis</name>
    <name type="common">Dinoflagellate</name>
    <dbReference type="NCBI Taxonomy" id="89957"/>
    <lineage>
        <taxon>Eukaryota</taxon>
        <taxon>Sar</taxon>
        <taxon>Alveolata</taxon>
        <taxon>Dinophyceae</taxon>
        <taxon>Suessiales</taxon>
        <taxon>Suessiaceae</taxon>
        <taxon>Polarella</taxon>
    </lineage>
</organism>
<comment type="caution">
    <text evidence="1">The sequence shown here is derived from an EMBL/GenBank/DDBJ whole genome shotgun (WGS) entry which is preliminary data.</text>
</comment>
<name>A0A813JDN5_POLGL</name>
<feature type="non-terminal residue" evidence="1">
    <location>
        <position position="68"/>
    </location>
</feature>
<gene>
    <name evidence="1" type="ORF">PGLA2088_LOCUS18892</name>
</gene>
<proteinExistence type="predicted"/>
<accession>A0A813JDN5</accession>
<dbReference type="EMBL" id="CAJNNW010024794">
    <property type="protein sequence ID" value="CAE8674261.1"/>
    <property type="molecule type" value="Genomic_DNA"/>
</dbReference>
<protein>
    <submittedName>
        <fullName evidence="1">Uncharacterized protein</fullName>
    </submittedName>
</protein>
<dbReference type="Proteomes" id="UP000626109">
    <property type="component" value="Unassembled WGS sequence"/>
</dbReference>
<reference evidence="1" key="1">
    <citation type="submission" date="2021-02" db="EMBL/GenBank/DDBJ databases">
        <authorList>
            <person name="Dougan E. K."/>
            <person name="Rhodes N."/>
            <person name="Thang M."/>
            <person name="Chan C."/>
        </authorList>
    </citation>
    <scope>NUCLEOTIDE SEQUENCE</scope>
</reference>
<evidence type="ECO:0000313" key="2">
    <source>
        <dbReference type="Proteomes" id="UP000626109"/>
    </source>
</evidence>